<feature type="transmembrane region" description="Helical" evidence="1">
    <location>
        <begin position="9"/>
        <end position="27"/>
    </location>
</feature>
<feature type="transmembrane region" description="Helical" evidence="1">
    <location>
        <begin position="62"/>
        <end position="81"/>
    </location>
</feature>
<evidence type="ECO:0000256" key="1">
    <source>
        <dbReference type="SAM" id="Phobius"/>
    </source>
</evidence>
<accession>A0A845EYA4</accession>
<feature type="transmembrane region" description="Helical" evidence="1">
    <location>
        <begin position="33"/>
        <end position="50"/>
    </location>
</feature>
<keyword evidence="1" id="KW-0472">Membrane</keyword>
<keyword evidence="1" id="KW-0812">Transmembrane</keyword>
<protein>
    <submittedName>
        <fullName evidence="2">DUF3953 domain-containing protein</fullName>
    </submittedName>
</protein>
<dbReference type="AlphaFoldDB" id="A0A845EYA4"/>
<gene>
    <name evidence="2" type="ORF">GLW07_09085</name>
</gene>
<dbReference type="Pfam" id="PF13129">
    <property type="entry name" value="DUF3953"/>
    <property type="match status" value="1"/>
</dbReference>
<organism evidence="2 3">
    <name type="scientific">Guptibacillus hwajinpoensis</name>
    <dbReference type="NCBI Taxonomy" id="208199"/>
    <lineage>
        <taxon>Bacteria</taxon>
        <taxon>Bacillati</taxon>
        <taxon>Bacillota</taxon>
        <taxon>Bacilli</taxon>
        <taxon>Bacillales</taxon>
        <taxon>Guptibacillaceae</taxon>
        <taxon>Guptibacillus</taxon>
    </lineage>
</organism>
<evidence type="ECO:0000313" key="2">
    <source>
        <dbReference type="EMBL" id="MYL63505.1"/>
    </source>
</evidence>
<keyword evidence="1" id="KW-1133">Transmembrane helix</keyword>
<comment type="caution">
    <text evidence="2">The sequence shown here is derived from an EMBL/GenBank/DDBJ whole genome shotgun (WGS) entry which is preliminary data.</text>
</comment>
<proteinExistence type="predicted"/>
<dbReference type="InterPro" id="IPR025018">
    <property type="entry name" value="DUF3953"/>
</dbReference>
<dbReference type="Proteomes" id="UP000447833">
    <property type="component" value="Unassembled WGS sequence"/>
</dbReference>
<name>A0A845EYA4_9BACL</name>
<evidence type="ECO:0000313" key="3">
    <source>
        <dbReference type="Proteomes" id="UP000447833"/>
    </source>
</evidence>
<dbReference type="EMBL" id="WMEY01000002">
    <property type="protein sequence ID" value="MYL63505.1"/>
    <property type="molecule type" value="Genomic_DNA"/>
</dbReference>
<sequence>MKVGIWLKILRYVLSISTFALAVYGVITSNFEFNHIMIFLLGLTMLVMGIEEFQKERKSIGILLVGVFIFSLFVSIKGFLLS</sequence>
<reference evidence="2 3" key="1">
    <citation type="submission" date="2019-11" db="EMBL/GenBank/DDBJ databases">
        <title>Genome sequences of 17 halophilic strains isolated from different environments.</title>
        <authorList>
            <person name="Furrow R.E."/>
        </authorList>
    </citation>
    <scope>NUCLEOTIDE SEQUENCE [LARGE SCALE GENOMIC DNA]</scope>
    <source>
        <strain evidence="2 3">22506_14_FS</strain>
    </source>
</reference>